<evidence type="ECO:0000256" key="6">
    <source>
        <dbReference type="PIRSR" id="PIRSR619791-2"/>
    </source>
</evidence>
<dbReference type="PANTHER" id="PTHR11475">
    <property type="entry name" value="OXIDASE/PEROXIDASE"/>
    <property type="match status" value="1"/>
</dbReference>
<dbReference type="GO" id="GO:0004601">
    <property type="term" value="F:peroxidase activity"/>
    <property type="evidence" value="ECO:0007669"/>
    <property type="project" value="UniProtKB-KW"/>
</dbReference>
<dbReference type="Gene3D" id="1.10.640.10">
    <property type="entry name" value="Haem peroxidase domain superfamily, animal type"/>
    <property type="match status" value="1"/>
</dbReference>
<keyword evidence="4 8" id="KW-0732">Signal</keyword>
<feature type="chain" id="PRO_5025603046" evidence="8">
    <location>
        <begin position="26"/>
        <end position="778"/>
    </location>
</feature>
<dbReference type="GO" id="GO:0020037">
    <property type="term" value="F:heme binding"/>
    <property type="evidence" value="ECO:0007669"/>
    <property type="project" value="InterPro"/>
</dbReference>
<accession>A0A6A7FUB4</accession>
<name>A0A6A7FUB4_9CRUS</name>
<dbReference type="AlphaFoldDB" id="A0A6A7FUB4"/>
<dbReference type="PANTHER" id="PTHR11475:SF4">
    <property type="entry name" value="CHORION PEROXIDASE"/>
    <property type="match status" value="1"/>
</dbReference>
<keyword evidence="6" id="KW-0408">Iron</keyword>
<evidence type="ECO:0000256" key="1">
    <source>
        <dbReference type="ARBA" id="ARBA00004613"/>
    </source>
</evidence>
<proteinExistence type="evidence at transcript level"/>
<keyword evidence="6" id="KW-0479">Metal-binding</keyword>
<dbReference type="PROSITE" id="PS50292">
    <property type="entry name" value="PEROXIDASE_3"/>
    <property type="match status" value="1"/>
</dbReference>
<dbReference type="FunFam" id="1.10.640.10:FF:000003">
    <property type="entry name" value="chorion peroxidase"/>
    <property type="match status" value="1"/>
</dbReference>
<comment type="subcellular location">
    <subcellularLocation>
        <location evidence="1">Secreted</location>
    </subcellularLocation>
</comment>
<feature type="signal peptide" evidence="8">
    <location>
        <begin position="1"/>
        <end position="25"/>
    </location>
</feature>
<keyword evidence="3 9" id="KW-0575">Peroxidase</keyword>
<dbReference type="GO" id="GO:0046872">
    <property type="term" value="F:metal ion binding"/>
    <property type="evidence" value="ECO:0007669"/>
    <property type="project" value="UniProtKB-KW"/>
</dbReference>
<evidence type="ECO:0000256" key="5">
    <source>
        <dbReference type="ARBA" id="ARBA00023180"/>
    </source>
</evidence>
<evidence type="ECO:0000256" key="7">
    <source>
        <dbReference type="SAM" id="MobiDB-lite"/>
    </source>
</evidence>
<sequence length="778" mass="87089">MLLHTIAPQLLQLVCISYTVSFNYAQMSCRVHGEGEGRCTLLVQCASFFGDLAKLSRSPCSISYHQQGVCCPSRRPPTRDPNSMVRAPRPPHAPTLYMTQNDINRSCDRGIQQQRQLDNFEKWLVANNIVEGRDSAAYQHSRLFQSSASIRNKGRAAALVLMASKKIKNDLQLSPAQATFSLARFSVRDSMLSSVCPPRLPACSTHTRYRTTDGSCNNINNPDWGSAGTTFRRLLPPVYADGIETVRVSAARGHHHLPSARSLSAATVLERSSVYDDYTLFVMQWGQFLDHDLTHTPIGRGSDNSVISCCSSGNFRSSEELHPECLAIAIPEQDQFYSRFGQRCMNFVRSMPAISRTCTFGPRQQMNQITSYLDASNVYGSSVEESQRLRLFRGGELKQAVRGGRSLLPPNERDEECQSPAPDKPCFGAGDTRVNEQPNLTVLHTVWMRQHNLLARQLSQLNPSWSDEILFQETRAIVAAQMQHITYNEYLPIVLGQHFVETFGLVPQKEGYSNSYDPSVDATISNAFATAAFRYGHTLIDSNVQGYSRFGTQEIAMKLRHVQFFPFFLYDAGTHDALVRGLAIQSSQKFDNFFSEELTNHLFARNNSFGMDLVALNLQRGRDHGLPAYVKWRNLCNLRSIATFADLRDVMPPDAAQYLSSLYKKVEDIDLFLGGILEFPVAGALVGHTFLCILGEQFHRLKAGDRFYYENGGGVGTSFSPAQLQQIRQTSLARVLCDTADDMVVMQPLAFLHANFTNKRTGCQDNMIPSLDLNAWRA</sequence>
<dbReference type="InterPro" id="IPR010255">
    <property type="entry name" value="Haem_peroxidase_sf"/>
</dbReference>
<protein>
    <submittedName>
        <fullName evidence="9">Peroxidase-like</fullName>
    </submittedName>
</protein>
<evidence type="ECO:0000256" key="3">
    <source>
        <dbReference type="ARBA" id="ARBA00022559"/>
    </source>
</evidence>
<keyword evidence="3 9" id="KW-0560">Oxidoreductase</keyword>
<keyword evidence="5" id="KW-0325">Glycoprotein</keyword>
<dbReference type="GO" id="GO:0006979">
    <property type="term" value="P:response to oxidative stress"/>
    <property type="evidence" value="ECO:0007669"/>
    <property type="project" value="InterPro"/>
</dbReference>
<dbReference type="InterPro" id="IPR037120">
    <property type="entry name" value="Haem_peroxidase_sf_animal"/>
</dbReference>
<dbReference type="InterPro" id="IPR019791">
    <property type="entry name" value="Haem_peroxidase_animal"/>
</dbReference>
<dbReference type="SUPFAM" id="SSF48113">
    <property type="entry name" value="Heme-dependent peroxidases"/>
    <property type="match status" value="1"/>
</dbReference>
<evidence type="ECO:0000256" key="2">
    <source>
        <dbReference type="ARBA" id="ARBA00022525"/>
    </source>
</evidence>
<evidence type="ECO:0000313" key="9">
    <source>
        <dbReference type="EMBL" id="LAC22191.1"/>
    </source>
</evidence>
<reference evidence="9" key="1">
    <citation type="submission" date="2017-11" db="EMBL/GenBank/DDBJ databases">
        <title>The sensing device of the deep-sea amphipod.</title>
        <authorList>
            <person name="Kobayashi H."/>
            <person name="Nagahama T."/>
            <person name="Arai W."/>
            <person name="Sasagawa Y."/>
            <person name="Umeda M."/>
            <person name="Hayashi T."/>
            <person name="Nikaido I."/>
            <person name="Watanabe H."/>
            <person name="Oguri K."/>
            <person name="Kitazato H."/>
            <person name="Fujioka K."/>
            <person name="Kido Y."/>
            <person name="Takami H."/>
        </authorList>
    </citation>
    <scope>NUCLEOTIDE SEQUENCE</scope>
    <source>
        <tissue evidence="9">Whole body</tissue>
    </source>
</reference>
<dbReference type="Pfam" id="PF03098">
    <property type="entry name" value="An_peroxidase"/>
    <property type="match status" value="1"/>
</dbReference>
<feature type="region of interest" description="Disordered" evidence="7">
    <location>
        <begin position="73"/>
        <end position="92"/>
    </location>
</feature>
<dbReference type="CDD" id="cd09823">
    <property type="entry name" value="peroxinectin_like"/>
    <property type="match status" value="1"/>
</dbReference>
<evidence type="ECO:0000256" key="8">
    <source>
        <dbReference type="SAM" id="SignalP"/>
    </source>
</evidence>
<organism evidence="9">
    <name type="scientific">Hirondellea gigas</name>
    <dbReference type="NCBI Taxonomy" id="1518452"/>
    <lineage>
        <taxon>Eukaryota</taxon>
        <taxon>Metazoa</taxon>
        <taxon>Ecdysozoa</taxon>
        <taxon>Arthropoda</taxon>
        <taxon>Crustacea</taxon>
        <taxon>Multicrustacea</taxon>
        <taxon>Malacostraca</taxon>
        <taxon>Eumalacostraca</taxon>
        <taxon>Peracarida</taxon>
        <taxon>Amphipoda</taxon>
        <taxon>Amphilochidea</taxon>
        <taxon>Lysianassida</taxon>
        <taxon>Lysianassidira</taxon>
        <taxon>Lysianassoidea</taxon>
        <taxon>Lysianassidae</taxon>
        <taxon>Hirondellea</taxon>
    </lineage>
</organism>
<keyword evidence="2" id="KW-0964">Secreted</keyword>
<dbReference type="PRINTS" id="PR00457">
    <property type="entry name" value="ANPEROXIDASE"/>
</dbReference>
<evidence type="ECO:0000256" key="4">
    <source>
        <dbReference type="ARBA" id="ARBA00022729"/>
    </source>
</evidence>
<keyword evidence="6" id="KW-0349">Heme</keyword>
<feature type="binding site" description="axial binding residue" evidence="6">
    <location>
        <position position="537"/>
    </location>
    <ligand>
        <name>heme b</name>
        <dbReference type="ChEBI" id="CHEBI:60344"/>
    </ligand>
    <ligandPart>
        <name>Fe</name>
        <dbReference type="ChEBI" id="CHEBI:18248"/>
    </ligandPart>
</feature>
<dbReference type="GO" id="GO:0005576">
    <property type="term" value="C:extracellular region"/>
    <property type="evidence" value="ECO:0007669"/>
    <property type="project" value="UniProtKB-SubCell"/>
</dbReference>
<dbReference type="EMBL" id="IACT01002937">
    <property type="protein sequence ID" value="LAC22191.1"/>
    <property type="molecule type" value="mRNA"/>
</dbReference>